<dbReference type="InterPro" id="IPR000719">
    <property type="entry name" value="Prot_kinase_dom"/>
</dbReference>
<keyword evidence="4" id="KW-0547">Nucleotide-binding</keyword>
<evidence type="ECO:0000256" key="3">
    <source>
        <dbReference type="ARBA" id="ARBA00022679"/>
    </source>
</evidence>
<dbReference type="GO" id="GO:0035556">
    <property type="term" value="P:intracellular signal transduction"/>
    <property type="evidence" value="ECO:0007669"/>
    <property type="project" value="TreeGrafter"/>
</dbReference>
<dbReference type="GeneID" id="19199735"/>
<dbReference type="GO" id="GO:0072354">
    <property type="term" value="F:histone H3T3 kinase activity"/>
    <property type="evidence" value="ECO:0007669"/>
    <property type="project" value="TreeGrafter"/>
</dbReference>
<feature type="domain" description="Protein kinase" evidence="10">
    <location>
        <begin position="311"/>
        <end position="609"/>
    </location>
</feature>
<dbReference type="Proteomes" id="UP000053558">
    <property type="component" value="Unassembled WGS sequence"/>
</dbReference>
<dbReference type="InterPro" id="IPR024604">
    <property type="entry name" value="GSG2_C"/>
</dbReference>
<dbReference type="SMART" id="SM01331">
    <property type="entry name" value="DUF3635"/>
    <property type="match status" value="1"/>
</dbReference>
<dbReference type="EMBL" id="JH711577">
    <property type="protein sequence ID" value="EIW82311.1"/>
    <property type="molecule type" value="Genomic_DNA"/>
</dbReference>
<dbReference type="GO" id="GO:0005524">
    <property type="term" value="F:ATP binding"/>
    <property type="evidence" value="ECO:0007669"/>
    <property type="project" value="UniProtKB-KW"/>
</dbReference>
<evidence type="ECO:0000256" key="1">
    <source>
        <dbReference type="ARBA" id="ARBA00012513"/>
    </source>
</evidence>
<evidence type="ECO:0000256" key="6">
    <source>
        <dbReference type="ARBA" id="ARBA00022840"/>
    </source>
</evidence>
<feature type="region of interest" description="Disordered" evidence="9">
    <location>
        <begin position="1"/>
        <end position="30"/>
    </location>
</feature>
<evidence type="ECO:0000259" key="10">
    <source>
        <dbReference type="PROSITE" id="PS50011"/>
    </source>
</evidence>
<evidence type="ECO:0000256" key="9">
    <source>
        <dbReference type="SAM" id="MobiDB-lite"/>
    </source>
</evidence>
<sequence length="609" mass="67545">MAMKTRSGQVSKRPVLPKPKVRGTGTQSQPIVLSSGSELAVKPKIRATGTEVRPIVLSSGSELDFSPVVIKAKVRRAGSEAQPIVLSSGSEVEDHGDDEAIRRQKTQPRVEITRPRPHRKVVLSPSEDEEMNSDYEDTPLAKRAPSRIKKPAFEVLIPKASFHIPKKTSTASVESDTRPQPLLQETPHKPLTQPLHRISRTTTFVPRSPTSPPRERPLTPIKQAFPILANQPTPSSPSLSELESELAKFVLDEVADDQTSIEDQPAHLRPLLAECGQTTPHEFSAFVETFPFDPIIASSADDSDSVPLDAREGFRKIGEASYSEVFGIGGVVLKVIPLCSPSPPVRVVEEDLPPPSDAEDVLREMIVTRMMGDACSGFVRLLRTYIVRGRYPSVLLSLWDEYDKRKGSESIRPDAFPVSQTYAIIVLPNGGPDLEAFAFRGVGKPMRGPGMGVTGWHQACGVFWQVAATLGKAEELVEFEHRDLHWGQILVRDVARSQVFREIPEEGRAPMDSEMYGVQVTLIDLGLSRVNAGRGDIYFTTPEDEVFEGEGDYQYDVYRLMQRVHKRRWDGFNPMTNVMWLHYLVTKLLRSKDLKGPRGPRKADAGDTG</sequence>
<name>A0A5M3MUN3_CONPW</name>
<dbReference type="PROSITE" id="PS50011">
    <property type="entry name" value="PROTEIN_KINASE_DOM"/>
    <property type="match status" value="1"/>
</dbReference>
<keyword evidence="2" id="KW-0723">Serine/threonine-protein kinase</keyword>
<dbReference type="AlphaFoldDB" id="A0A5M3MUN3"/>
<dbReference type="RefSeq" id="XP_007768023.1">
    <property type="nucleotide sequence ID" value="XM_007769833.1"/>
</dbReference>
<feature type="compositionally biased region" description="Polar residues" evidence="9">
    <location>
        <begin position="1"/>
        <end position="10"/>
    </location>
</feature>
<comment type="catalytic activity">
    <reaction evidence="8">
        <text>L-seryl-[protein] + ATP = O-phospho-L-seryl-[protein] + ADP + H(+)</text>
        <dbReference type="Rhea" id="RHEA:17989"/>
        <dbReference type="Rhea" id="RHEA-COMP:9863"/>
        <dbReference type="Rhea" id="RHEA-COMP:11604"/>
        <dbReference type="ChEBI" id="CHEBI:15378"/>
        <dbReference type="ChEBI" id="CHEBI:29999"/>
        <dbReference type="ChEBI" id="CHEBI:30616"/>
        <dbReference type="ChEBI" id="CHEBI:83421"/>
        <dbReference type="ChEBI" id="CHEBI:456216"/>
        <dbReference type="EC" id="2.7.11.1"/>
    </reaction>
</comment>
<feature type="region of interest" description="Disordered" evidence="9">
    <location>
        <begin position="87"/>
        <end position="143"/>
    </location>
</feature>
<accession>A0A5M3MUN3</accession>
<dbReference type="GO" id="GO:0000278">
    <property type="term" value="P:mitotic cell cycle"/>
    <property type="evidence" value="ECO:0007669"/>
    <property type="project" value="TreeGrafter"/>
</dbReference>
<feature type="compositionally biased region" description="Acidic residues" evidence="9">
    <location>
        <begin position="126"/>
        <end position="137"/>
    </location>
</feature>
<dbReference type="OrthoDB" id="5327538at2759"/>
<evidence type="ECO:0000256" key="7">
    <source>
        <dbReference type="ARBA" id="ARBA00047899"/>
    </source>
</evidence>
<dbReference type="GO" id="GO:0005737">
    <property type="term" value="C:cytoplasm"/>
    <property type="evidence" value="ECO:0007669"/>
    <property type="project" value="TreeGrafter"/>
</dbReference>
<organism evidence="11 12">
    <name type="scientific">Coniophora puteana (strain RWD-64-598)</name>
    <name type="common">Brown rot fungus</name>
    <dbReference type="NCBI Taxonomy" id="741705"/>
    <lineage>
        <taxon>Eukaryota</taxon>
        <taxon>Fungi</taxon>
        <taxon>Dikarya</taxon>
        <taxon>Basidiomycota</taxon>
        <taxon>Agaricomycotina</taxon>
        <taxon>Agaricomycetes</taxon>
        <taxon>Agaricomycetidae</taxon>
        <taxon>Boletales</taxon>
        <taxon>Coniophorineae</taxon>
        <taxon>Coniophoraceae</taxon>
        <taxon>Coniophora</taxon>
    </lineage>
</organism>
<evidence type="ECO:0000256" key="8">
    <source>
        <dbReference type="ARBA" id="ARBA00048679"/>
    </source>
</evidence>
<keyword evidence="12" id="KW-1185">Reference proteome</keyword>
<dbReference type="EC" id="2.7.11.1" evidence="1"/>
<keyword evidence="6" id="KW-0067">ATP-binding</keyword>
<dbReference type="Pfam" id="PF12330">
    <property type="entry name" value="Haspin_kinase"/>
    <property type="match status" value="1"/>
</dbReference>
<comment type="caution">
    <text evidence="11">The sequence shown here is derived from an EMBL/GenBank/DDBJ whole genome shotgun (WGS) entry which is preliminary data.</text>
</comment>
<evidence type="ECO:0000313" key="11">
    <source>
        <dbReference type="EMBL" id="EIW82311.1"/>
    </source>
</evidence>
<evidence type="ECO:0000256" key="5">
    <source>
        <dbReference type="ARBA" id="ARBA00022777"/>
    </source>
</evidence>
<feature type="non-terminal residue" evidence="11">
    <location>
        <position position="609"/>
    </location>
</feature>
<dbReference type="Gene3D" id="3.30.200.20">
    <property type="entry name" value="Phosphorylase Kinase, domain 1"/>
    <property type="match status" value="1"/>
</dbReference>
<feature type="region of interest" description="Disordered" evidence="9">
    <location>
        <begin position="166"/>
        <end position="194"/>
    </location>
</feature>
<keyword evidence="5" id="KW-0418">Kinase</keyword>
<proteinExistence type="predicted"/>
<dbReference type="PANTHER" id="PTHR24419:SF18">
    <property type="entry name" value="SERINE_THREONINE-PROTEIN KINASE HASPIN"/>
    <property type="match status" value="1"/>
</dbReference>
<protein>
    <recommendedName>
        <fullName evidence="1">non-specific serine/threonine protein kinase</fullName>
        <ecNumber evidence="1">2.7.11.1</ecNumber>
    </recommendedName>
</protein>
<evidence type="ECO:0000256" key="2">
    <source>
        <dbReference type="ARBA" id="ARBA00022527"/>
    </source>
</evidence>
<evidence type="ECO:0000313" key="12">
    <source>
        <dbReference type="Proteomes" id="UP000053558"/>
    </source>
</evidence>
<reference evidence="12" key="1">
    <citation type="journal article" date="2012" name="Science">
        <title>The Paleozoic origin of enzymatic lignin decomposition reconstructed from 31 fungal genomes.</title>
        <authorList>
            <person name="Floudas D."/>
            <person name="Binder M."/>
            <person name="Riley R."/>
            <person name="Barry K."/>
            <person name="Blanchette R.A."/>
            <person name="Henrissat B."/>
            <person name="Martinez A.T."/>
            <person name="Otillar R."/>
            <person name="Spatafora J.W."/>
            <person name="Yadav J.S."/>
            <person name="Aerts A."/>
            <person name="Benoit I."/>
            <person name="Boyd A."/>
            <person name="Carlson A."/>
            <person name="Copeland A."/>
            <person name="Coutinho P.M."/>
            <person name="de Vries R.P."/>
            <person name="Ferreira P."/>
            <person name="Findley K."/>
            <person name="Foster B."/>
            <person name="Gaskell J."/>
            <person name="Glotzer D."/>
            <person name="Gorecki P."/>
            <person name="Heitman J."/>
            <person name="Hesse C."/>
            <person name="Hori C."/>
            <person name="Igarashi K."/>
            <person name="Jurgens J.A."/>
            <person name="Kallen N."/>
            <person name="Kersten P."/>
            <person name="Kohler A."/>
            <person name="Kuees U."/>
            <person name="Kumar T.K.A."/>
            <person name="Kuo A."/>
            <person name="LaButti K."/>
            <person name="Larrondo L.F."/>
            <person name="Lindquist E."/>
            <person name="Ling A."/>
            <person name="Lombard V."/>
            <person name="Lucas S."/>
            <person name="Lundell T."/>
            <person name="Martin R."/>
            <person name="McLaughlin D.J."/>
            <person name="Morgenstern I."/>
            <person name="Morin E."/>
            <person name="Murat C."/>
            <person name="Nagy L.G."/>
            <person name="Nolan M."/>
            <person name="Ohm R.A."/>
            <person name="Patyshakuliyeva A."/>
            <person name="Rokas A."/>
            <person name="Ruiz-Duenas F.J."/>
            <person name="Sabat G."/>
            <person name="Salamov A."/>
            <person name="Samejima M."/>
            <person name="Schmutz J."/>
            <person name="Slot J.C."/>
            <person name="St John F."/>
            <person name="Stenlid J."/>
            <person name="Sun H."/>
            <person name="Sun S."/>
            <person name="Syed K."/>
            <person name="Tsang A."/>
            <person name="Wiebenga A."/>
            <person name="Young D."/>
            <person name="Pisabarro A."/>
            <person name="Eastwood D.C."/>
            <person name="Martin F."/>
            <person name="Cullen D."/>
            <person name="Grigoriev I.V."/>
            <person name="Hibbett D.S."/>
        </authorList>
    </citation>
    <scope>NUCLEOTIDE SEQUENCE [LARGE SCALE GENOMIC DNA]</scope>
    <source>
        <strain evidence="12">RWD-64-598 SS2</strain>
    </source>
</reference>
<dbReference type="Gene3D" id="1.10.510.10">
    <property type="entry name" value="Transferase(Phosphotransferase) domain 1"/>
    <property type="match status" value="1"/>
</dbReference>
<dbReference type="KEGG" id="cput:CONPUDRAFT_123093"/>
<evidence type="ECO:0000256" key="4">
    <source>
        <dbReference type="ARBA" id="ARBA00022741"/>
    </source>
</evidence>
<comment type="catalytic activity">
    <reaction evidence="7">
        <text>L-threonyl-[protein] + ATP = O-phospho-L-threonyl-[protein] + ADP + H(+)</text>
        <dbReference type="Rhea" id="RHEA:46608"/>
        <dbReference type="Rhea" id="RHEA-COMP:11060"/>
        <dbReference type="Rhea" id="RHEA-COMP:11605"/>
        <dbReference type="ChEBI" id="CHEBI:15378"/>
        <dbReference type="ChEBI" id="CHEBI:30013"/>
        <dbReference type="ChEBI" id="CHEBI:30616"/>
        <dbReference type="ChEBI" id="CHEBI:61977"/>
        <dbReference type="ChEBI" id="CHEBI:456216"/>
        <dbReference type="EC" id="2.7.11.1"/>
    </reaction>
</comment>
<keyword evidence="3" id="KW-0808">Transferase</keyword>
<gene>
    <name evidence="11" type="ORF">CONPUDRAFT_123093</name>
</gene>
<dbReference type="GO" id="GO:0005634">
    <property type="term" value="C:nucleus"/>
    <property type="evidence" value="ECO:0007669"/>
    <property type="project" value="TreeGrafter"/>
</dbReference>
<dbReference type="PANTHER" id="PTHR24419">
    <property type="entry name" value="INTERLEUKIN-1 RECEPTOR-ASSOCIATED KINASE"/>
    <property type="match status" value="1"/>
</dbReference>